<protein>
    <submittedName>
        <fullName evidence="4">CPBP family intramembrane metalloprotease</fullName>
    </submittedName>
</protein>
<evidence type="ECO:0000259" key="3">
    <source>
        <dbReference type="Pfam" id="PF02517"/>
    </source>
</evidence>
<keyword evidence="4" id="KW-0378">Hydrolase</keyword>
<keyword evidence="2" id="KW-1133">Transmembrane helix</keyword>
<dbReference type="GO" id="GO:0008237">
    <property type="term" value="F:metallopeptidase activity"/>
    <property type="evidence" value="ECO:0007669"/>
    <property type="project" value="UniProtKB-KW"/>
</dbReference>
<dbReference type="Proteomes" id="UP000530186">
    <property type="component" value="Unassembled WGS sequence"/>
</dbReference>
<dbReference type="GO" id="GO:0004175">
    <property type="term" value="F:endopeptidase activity"/>
    <property type="evidence" value="ECO:0007669"/>
    <property type="project" value="UniProtKB-ARBA"/>
</dbReference>
<feature type="transmembrane region" description="Helical" evidence="2">
    <location>
        <begin position="92"/>
        <end position="114"/>
    </location>
</feature>
<proteinExistence type="inferred from homology"/>
<feature type="transmembrane region" description="Helical" evidence="2">
    <location>
        <begin position="134"/>
        <end position="153"/>
    </location>
</feature>
<gene>
    <name evidence="4" type="ORF">HZR21_05105</name>
</gene>
<accession>A0A7V8SJP2</accession>
<keyword evidence="2" id="KW-0812">Transmembrane</keyword>
<sequence>MEIETNLFQRVLKVTLLKLGYVFIALGMFLADQTLTSVVMFPQLFNLKYTTTLTVILSSLTVAFCLLTLWLANKMNLTDFKLKMRIPKFIGVVVLSAVVISIVMAIGSIIITNGGEATSVNQQLLNNLLKTVPLIPYVLVTVLLAPVVEEFIFRGLIIGKLSPKYKWAGVVVSVIIFALVHSPNNLGSWILYGGTGVVLAFTYCKMDSLGTNIAIHLVNNAKTVLIMVLLLS</sequence>
<evidence type="ECO:0000256" key="1">
    <source>
        <dbReference type="ARBA" id="ARBA00009067"/>
    </source>
</evidence>
<name>A0A7V8SJP2_9LACT</name>
<comment type="caution">
    <text evidence="4">The sequence shown here is derived from an EMBL/GenBank/DDBJ whole genome shotgun (WGS) entry which is preliminary data.</text>
</comment>
<dbReference type="GeneID" id="303194893"/>
<dbReference type="EMBL" id="JACBNY010000006">
    <property type="protein sequence ID" value="MBA0016528.1"/>
    <property type="molecule type" value="Genomic_DNA"/>
</dbReference>
<keyword evidence="4" id="KW-0645">Protease</keyword>
<evidence type="ECO:0000313" key="4">
    <source>
        <dbReference type="EMBL" id="MBA0016528.1"/>
    </source>
</evidence>
<evidence type="ECO:0000256" key="2">
    <source>
        <dbReference type="SAM" id="Phobius"/>
    </source>
</evidence>
<comment type="similarity">
    <text evidence="1">Belongs to the UPF0177 family.</text>
</comment>
<dbReference type="InterPro" id="IPR003675">
    <property type="entry name" value="Rce1/LyrA-like_dom"/>
</dbReference>
<keyword evidence="5" id="KW-1185">Reference proteome</keyword>
<keyword evidence="4" id="KW-0482">Metalloprotease</keyword>
<feature type="transmembrane region" description="Helical" evidence="2">
    <location>
        <begin position="189"/>
        <end position="206"/>
    </location>
</feature>
<feature type="transmembrane region" description="Helical" evidence="2">
    <location>
        <begin position="12"/>
        <end position="31"/>
    </location>
</feature>
<feature type="domain" description="CAAX prenyl protease 2/Lysostaphin resistance protein A-like" evidence="3">
    <location>
        <begin position="134"/>
        <end position="221"/>
    </location>
</feature>
<dbReference type="RefSeq" id="WP_003137661.1">
    <property type="nucleotide sequence ID" value="NZ_CBCRWQ010000007.1"/>
</dbReference>
<feature type="transmembrane region" description="Helical" evidence="2">
    <location>
        <begin position="165"/>
        <end position="183"/>
    </location>
</feature>
<dbReference type="GO" id="GO:0006508">
    <property type="term" value="P:proteolysis"/>
    <property type="evidence" value="ECO:0007669"/>
    <property type="project" value="UniProtKB-KW"/>
</dbReference>
<keyword evidence="2" id="KW-0472">Membrane</keyword>
<organism evidence="4 5">
    <name type="scientific">Pseudolactococcus laudensis</name>
    <dbReference type="NCBI Taxonomy" id="1494461"/>
    <lineage>
        <taxon>Bacteria</taxon>
        <taxon>Bacillati</taxon>
        <taxon>Bacillota</taxon>
        <taxon>Bacilli</taxon>
        <taxon>Lactobacillales</taxon>
        <taxon>Streptococcaceae</taxon>
        <taxon>Pseudolactococcus</taxon>
    </lineage>
</organism>
<dbReference type="PANTHER" id="PTHR36435:SF1">
    <property type="entry name" value="CAAX AMINO TERMINAL PROTEASE FAMILY PROTEIN"/>
    <property type="match status" value="1"/>
</dbReference>
<dbReference type="GO" id="GO:0005886">
    <property type="term" value="C:plasma membrane"/>
    <property type="evidence" value="ECO:0007669"/>
    <property type="project" value="UniProtKB-SubCell"/>
</dbReference>
<dbReference type="PANTHER" id="PTHR36435">
    <property type="entry name" value="SLR1288 PROTEIN"/>
    <property type="match status" value="1"/>
</dbReference>
<dbReference type="Pfam" id="PF02517">
    <property type="entry name" value="Rce1-like"/>
    <property type="match status" value="1"/>
</dbReference>
<reference evidence="4 5" key="1">
    <citation type="submission" date="2020-07" db="EMBL/GenBank/DDBJ databases">
        <authorList>
            <person name="Hilgarth M."/>
            <person name="Werum V."/>
            <person name="Vogel R.F."/>
        </authorList>
    </citation>
    <scope>NUCLEOTIDE SEQUENCE [LARGE SCALE GENOMIC DNA]</scope>
    <source>
        <strain evidence="4 5">DSM 28961</strain>
    </source>
</reference>
<dbReference type="GO" id="GO:0080120">
    <property type="term" value="P:CAAX-box protein maturation"/>
    <property type="evidence" value="ECO:0007669"/>
    <property type="project" value="UniProtKB-ARBA"/>
</dbReference>
<dbReference type="InterPro" id="IPR052710">
    <property type="entry name" value="CAAX_protease"/>
</dbReference>
<evidence type="ECO:0000313" key="5">
    <source>
        <dbReference type="Proteomes" id="UP000530186"/>
    </source>
</evidence>
<feature type="transmembrane region" description="Helical" evidence="2">
    <location>
        <begin position="51"/>
        <end position="72"/>
    </location>
</feature>
<dbReference type="AlphaFoldDB" id="A0A7V8SJP2"/>